<sequence>MNEKTLLSDLRQGLTRSYQPYTSSLSKASSLPAPSLVYQGIHPSRHLKYPTVPFTPDSMVLPLGIPVT</sequence>
<proteinExistence type="predicted"/>
<gene>
    <name evidence="1" type="ORF">E1B28_000066</name>
</gene>
<evidence type="ECO:0000313" key="1">
    <source>
        <dbReference type="EMBL" id="KAG7098092.1"/>
    </source>
</evidence>
<dbReference type="RefSeq" id="XP_043014562.1">
    <property type="nucleotide sequence ID" value="XM_043145863.1"/>
</dbReference>
<evidence type="ECO:0000313" key="2">
    <source>
        <dbReference type="Proteomes" id="UP001049176"/>
    </source>
</evidence>
<comment type="caution">
    <text evidence="1">The sequence shown here is derived from an EMBL/GenBank/DDBJ whole genome shotgun (WGS) entry which is preliminary data.</text>
</comment>
<reference evidence="1" key="1">
    <citation type="journal article" date="2021" name="Genome Biol. Evol.">
        <title>The assembled and annotated genome of the fairy-ring fungus Marasmius oreades.</title>
        <authorList>
            <person name="Hiltunen M."/>
            <person name="Ament-Velasquez S.L."/>
            <person name="Johannesson H."/>
        </authorList>
    </citation>
    <scope>NUCLEOTIDE SEQUENCE</scope>
    <source>
        <strain evidence="1">03SP1</strain>
    </source>
</reference>
<dbReference type="Proteomes" id="UP001049176">
    <property type="component" value="Chromosome 1"/>
</dbReference>
<dbReference type="AlphaFoldDB" id="A0A9P7V0N9"/>
<dbReference type="EMBL" id="CM032181">
    <property type="protein sequence ID" value="KAG7098092.1"/>
    <property type="molecule type" value="Genomic_DNA"/>
</dbReference>
<organism evidence="1 2">
    <name type="scientific">Marasmius oreades</name>
    <name type="common">fairy-ring Marasmius</name>
    <dbReference type="NCBI Taxonomy" id="181124"/>
    <lineage>
        <taxon>Eukaryota</taxon>
        <taxon>Fungi</taxon>
        <taxon>Dikarya</taxon>
        <taxon>Basidiomycota</taxon>
        <taxon>Agaricomycotina</taxon>
        <taxon>Agaricomycetes</taxon>
        <taxon>Agaricomycetidae</taxon>
        <taxon>Agaricales</taxon>
        <taxon>Marasmiineae</taxon>
        <taxon>Marasmiaceae</taxon>
        <taxon>Marasmius</taxon>
    </lineage>
</organism>
<dbReference type="KEGG" id="more:E1B28_000066"/>
<name>A0A9P7V0N9_9AGAR</name>
<accession>A0A9P7V0N9</accession>
<protein>
    <submittedName>
        <fullName evidence="1">Uncharacterized protein</fullName>
    </submittedName>
</protein>
<dbReference type="GeneID" id="66069142"/>
<keyword evidence="2" id="KW-1185">Reference proteome</keyword>